<dbReference type="PANTHER" id="PTHR30349">
    <property type="entry name" value="PHAGE INTEGRASE-RELATED"/>
    <property type="match status" value="1"/>
</dbReference>
<comment type="caution">
    <text evidence="5">The sequence shown here is derived from an EMBL/GenBank/DDBJ whole genome shotgun (WGS) entry which is preliminary data.</text>
</comment>
<dbReference type="AlphaFoldDB" id="A0A7W9GZ56"/>
<dbReference type="RefSeq" id="WP_184980531.1">
    <property type="nucleotide sequence ID" value="NZ_JACHNE010000001.1"/>
</dbReference>
<evidence type="ECO:0000256" key="1">
    <source>
        <dbReference type="ARBA" id="ARBA00023125"/>
    </source>
</evidence>
<dbReference type="InterPro" id="IPR011010">
    <property type="entry name" value="DNA_brk_join_enz"/>
</dbReference>
<organism evidence="5 6">
    <name type="scientific">Streptomyces caelestis</name>
    <dbReference type="NCBI Taxonomy" id="36816"/>
    <lineage>
        <taxon>Bacteria</taxon>
        <taxon>Bacillati</taxon>
        <taxon>Actinomycetota</taxon>
        <taxon>Actinomycetes</taxon>
        <taxon>Kitasatosporales</taxon>
        <taxon>Streptomycetaceae</taxon>
        <taxon>Streptomyces</taxon>
    </lineage>
</organism>
<dbReference type="CDD" id="cd00397">
    <property type="entry name" value="DNA_BRE_C"/>
    <property type="match status" value="1"/>
</dbReference>
<dbReference type="EMBL" id="JACHNE010000001">
    <property type="protein sequence ID" value="MBB5792740.1"/>
    <property type="molecule type" value="Genomic_DNA"/>
</dbReference>
<dbReference type="Pfam" id="PF00589">
    <property type="entry name" value="Phage_integrase"/>
    <property type="match status" value="1"/>
</dbReference>
<feature type="compositionally biased region" description="Pro residues" evidence="3">
    <location>
        <begin position="121"/>
        <end position="132"/>
    </location>
</feature>
<feature type="region of interest" description="Disordered" evidence="3">
    <location>
        <begin position="182"/>
        <end position="202"/>
    </location>
</feature>
<dbReference type="InterPro" id="IPR050090">
    <property type="entry name" value="Tyrosine_recombinase_XerCD"/>
</dbReference>
<dbReference type="Gene3D" id="1.10.150.130">
    <property type="match status" value="1"/>
</dbReference>
<dbReference type="InterPro" id="IPR002104">
    <property type="entry name" value="Integrase_catalytic"/>
</dbReference>
<feature type="compositionally biased region" description="Basic and acidic residues" evidence="3">
    <location>
        <begin position="191"/>
        <end position="202"/>
    </location>
</feature>
<dbReference type="Gene3D" id="1.10.443.10">
    <property type="entry name" value="Intergrase catalytic core"/>
    <property type="match status" value="1"/>
</dbReference>
<dbReference type="GO" id="GO:0003677">
    <property type="term" value="F:DNA binding"/>
    <property type="evidence" value="ECO:0007669"/>
    <property type="project" value="UniProtKB-KW"/>
</dbReference>
<evidence type="ECO:0000313" key="5">
    <source>
        <dbReference type="EMBL" id="MBB5792740.1"/>
    </source>
</evidence>
<dbReference type="GO" id="GO:0006310">
    <property type="term" value="P:DNA recombination"/>
    <property type="evidence" value="ECO:0007669"/>
    <property type="project" value="UniProtKB-KW"/>
</dbReference>
<reference evidence="5 6" key="1">
    <citation type="submission" date="2020-08" db="EMBL/GenBank/DDBJ databases">
        <title>Sequencing the genomes of 1000 actinobacteria strains.</title>
        <authorList>
            <person name="Klenk H.-P."/>
        </authorList>
    </citation>
    <scope>NUCLEOTIDE SEQUENCE [LARGE SCALE GENOMIC DNA]</scope>
    <source>
        <strain evidence="5 6">DSM 40084</strain>
    </source>
</reference>
<dbReference type="Proteomes" id="UP000590647">
    <property type="component" value="Unassembled WGS sequence"/>
</dbReference>
<dbReference type="InterPro" id="IPR010998">
    <property type="entry name" value="Integrase_recombinase_N"/>
</dbReference>
<evidence type="ECO:0000256" key="3">
    <source>
        <dbReference type="SAM" id="MobiDB-lite"/>
    </source>
</evidence>
<name>A0A7W9GZ56_9ACTN</name>
<dbReference type="InterPro" id="IPR013762">
    <property type="entry name" value="Integrase-like_cat_sf"/>
</dbReference>
<dbReference type="PROSITE" id="PS51898">
    <property type="entry name" value="TYR_RECOMBINASE"/>
    <property type="match status" value="1"/>
</dbReference>
<keyword evidence="1" id="KW-0238">DNA-binding</keyword>
<keyword evidence="2" id="KW-0233">DNA recombination</keyword>
<dbReference type="PANTHER" id="PTHR30349:SF81">
    <property type="entry name" value="TYROSINE RECOMBINASE XERC"/>
    <property type="match status" value="1"/>
</dbReference>
<dbReference type="SUPFAM" id="SSF56349">
    <property type="entry name" value="DNA breaking-rejoining enzymes"/>
    <property type="match status" value="1"/>
</dbReference>
<protein>
    <submittedName>
        <fullName evidence="5">Site-specific recombinase XerD</fullName>
    </submittedName>
</protein>
<sequence length="426" mass="48787">MLERDPERELASFVLPEAGQLAETGDRWRPFVLLDADGVEIEPAAAFFAELLACDKSAATIRSYGMDLLRWWRFLWGWGVAWDRAVRSDARDFARWMKIANKPAPLHWRHRRDINTETAPRPVPEQLPPGAPNPITGKSSPGLRYASTTRAHCETVLRAFYDFHLSEGTGPILNPFPLDRSRRHGRAHAHHNPDERFRHERQGRYRPAIPKRAPRRIPDAMFNALFAALKHDRDRALLAFWVSNGARAEELLTSRQRDALPGQQILGVVRKGSRAYQQLPCSADAFVWLRLYQESAWRAGVPRGQNEGLWWTLRRPWRPLNYPAARAMFNRANILLGTNWTLHDLRHTAAYRLARDPKMPLTDVQWVLGHAHLSTTQLYLPADRDEVIEHVRAHHARRAKSAERTPSPPAAGYNAESLNNLFGTAW</sequence>
<proteinExistence type="predicted"/>
<evidence type="ECO:0000256" key="2">
    <source>
        <dbReference type="ARBA" id="ARBA00023172"/>
    </source>
</evidence>
<accession>A0A7W9GZ56</accession>
<feature type="domain" description="Tyr recombinase" evidence="4">
    <location>
        <begin position="212"/>
        <end position="392"/>
    </location>
</feature>
<dbReference type="GO" id="GO:0015074">
    <property type="term" value="P:DNA integration"/>
    <property type="evidence" value="ECO:0007669"/>
    <property type="project" value="InterPro"/>
</dbReference>
<evidence type="ECO:0000259" key="4">
    <source>
        <dbReference type="PROSITE" id="PS51898"/>
    </source>
</evidence>
<gene>
    <name evidence="5" type="ORF">HDA41_000704</name>
</gene>
<evidence type="ECO:0000313" key="6">
    <source>
        <dbReference type="Proteomes" id="UP000590647"/>
    </source>
</evidence>
<keyword evidence="6" id="KW-1185">Reference proteome</keyword>
<feature type="region of interest" description="Disordered" evidence="3">
    <location>
        <begin position="118"/>
        <end position="141"/>
    </location>
</feature>